<evidence type="ECO:0000313" key="1">
    <source>
        <dbReference type="EMBL" id="MEB3429420.1"/>
    </source>
</evidence>
<reference evidence="1 2" key="1">
    <citation type="submission" date="2024-01" db="EMBL/GenBank/DDBJ databases">
        <title>Complete genome sequence of Citroniella saccharovorans strain M6.X9, isolated from human fecal sample.</title>
        <authorList>
            <person name="Cheng G."/>
            <person name="Westerholm M."/>
            <person name="Schnurer A."/>
        </authorList>
    </citation>
    <scope>NUCLEOTIDE SEQUENCE [LARGE SCALE GENOMIC DNA]</scope>
    <source>
        <strain evidence="1 2">DSM 29873</strain>
    </source>
</reference>
<organism evidence="1 2">
    <name type="scientific">Citroniella saccharovorans</name>
    <dbReference type="NCBI Taxonomy" id="2053367"/>
    <lineage>
        <taxon>Bacteria</taxon>
        <taxon>Bacillati</taxon>
        <taxon>Bacillota</taxon>
        <taxon>Tissierellia</taxon>
        <taxon>Tissierellales</taxon>
        <taxon>Peptoniphilaceae</taxon>
        <taxon>Citroniella</taxon>
    </lineage>
</organism>
<evidence type="ECO:0000313" key="2">
    <source>
        <dbReference type="Proteomes" id="UP001357733"/>
    </source>
</evidence>
<dbReference type="Proteomes" id="UP001357733">
    <property type="component" value="Unassembled WGS sequence"/>
</dbReference>
<accession>A0AAW9MXW6</accession>
<sequence length="40" mass="4763">MAKAEILEIKGPIKRSMIADNIELFEIKKAPKWHFKARYF</sequence>
<protein>
    <submittedName>
        <fullName evidence="1">Uncharacterized protein</fullName>
    </submittedName>
</protein>
<keyword evidence="2" id="KW-1185">Reference proteome</keyword>
<name>A0AAW9MXW6_9FIRM</name>
<proteinExistence type="predicted"/>
<dbReference type="AlphaFoldDB" id="A0AAW9MXW6"/>
<dbReference type="RefSeq" id="WP_324619609.1">
    <property type="nucleotide sequence ID" value="NZ_JAYKOT010000003.1"/>
</dbReference>
<gene>
    <name evidence="1" type="ORF">VLK81_05225</name>
</gene>
<dbReference type="EMBL" id="JAYKOT010000003">
    <property type="protein sequence ID" value="MEB3429420.1"/>
    <property type="molecule type" value="Genomic_DNA"/>
</dbReference>
<comment type="caution">
    <text evidence="1">The sequence shown here is derived from an EMBL/GenBank/DDBJ whole genome shotgun (WGS) entry which is preliminary data.</text>
</comment>